<dbReference type="SUPFAM" id="SSF109604">
    <property type="entry name" value="HD-domain/PDEase-like"/>
    <property type="match status" value="1"/>
</dbReference>
<dbReference type="GO" id="GO:0002953">
    <property type="term" value="F:5'-deoxynucleotidase activity"/>
    <property type="evidence" value="ECO:0007669"/>
    <property type="project" value="UniProtKB-EC"/>
</dbReference>
<evidence type="ECO:0000256" key="5">
    <source>
        <dbReference type="ARBA" id="ARBA00009999"/>
    </source>
</evidence>
<evidence type="ECO:0000313" key="11">
    <source>
        <dbReference type="EMBL" id="ETS84066.1"/>
    </source>
</evidence>
<dbReference type="KEGG" id="pfy:PFICI_05942"/>
<comment type="function">
    <text evidence="4">Catalyzes the dephosphorylation of the nucleoside 5'-monophosphates deoxyadenosine monophosphate (dAMP), deoxycytidine monophosphate (dCMP), deoxyguanosine monophosphate (dGMP) and deoxythymidine monophosphate (dTMP).</text>
</comment>
<evidence type="ECO:0000259" key="10">
    <source>
        <dbReference type="SMART" id="SM00471"/>
    </source>
</evidence>
<comment type="cofactor">
    <cofactor evidence="3">
        <name>Co(2+)</name>
        <dbReference type="ChEBI" id="CHEBI:48828"/>
    </cofactor>
</comment>
<dbReference type="STRING" id="1229662.W3XFS5"/>
<accession>W3XFS5</accession>
<dbReference type="HOGENOM" id="CLU_852863_0_0_1"/>
<evidence type="ECO:0000256" key="6">
    <source>
        <dbReference type="ARBA" id="ARBA00011738"/>
    </source>
</evidence>
<dbReference type="InterPro" id="IPR027417">
    <property type="entry name" value="P-loop_NTPase"/>
</dbReference>
<evidence type="ECO:0000256" key="2">
    <source>
        <dbReference type="ARBA" id="ARBA00001936"/>
    </source>
</evidence>
<dbReference type="GeneID" id="19270955"/>
<dbReference type="AlphaFoldDB" id="W3XFS5"/>
<keyword evidence="12" id="KW-1185">Reference proteome</keyword>
<dbReference type="InterPro" id="IPR006674">
    <property type="entry name" value="HD_domain"/>
</dbReference>
<evidence type="ECO:0000256" key="4">
    <source>
        <dbReference type="ARBA" id="ARBA00004074"/>
    </source>
</evidence>
<dbReference type="eggNOG" id="KOG3197">
    <property type="taxonomic scope" value="Eukaryota"/>
</dbReference>
<evidence type="ECO:0000256" key="9">
    <source>
        <dbReference type="ARBA" id="ARBA00022801"/>
    </source>
</evidence>
<dbReference type="InterPro" id="IPR039356">
    <property type="entry name" value="YfbR/HDDC2"/>
</dbReference>
<dbReference type="EC" id="3.1.3.89" evidence="7"/>
<dbReference type="Proteomes" id="UP000030651">
    <property type="component" value="Unassembled WGS sequence"/>
</dbReference>
<dbReference type="Pfam" id="PF13023">
    <property type="entry name" value="HD_3"/>
    <property type="match status" value="1"/>
</dbReference>
<dbReference type="PANTHER" id="PTHR11845">
    <property type="entry name" value="5'-DEOXYNUCLEOTIDASE HDDC2"/>
    <property type="match status" value="1"/>
</dbReference>
<dbReference type="SMART" id="SM00471">
    <property type="entry name" value="HDc"/>
    <property type="match status" value="1"/>
</dbReference>
<keyword evidence="9" id="KW-0378">Hydrolase</keyword>
<evidence type="ECO:0000256" key="8">
    <source>
        <dbReference type="ARBA" id="ARBA00022723"/>
    </source>
</evidence>
<dbReference type="Gene3D" id="3.40.50.300">
    <property type="entry name" value="P-loop containing nucleotide triphosphate hydrolases"/>
    <property type="match status" value="1"/>
</dbReference>
<evidence type="ECO:0000256" key="3">
    <source>
        <dbReference type="ARBA" id="ARBA00001941"/>
    </source>
</evidence>
<dbReference type="OrthoDB" id="442176at2759"/>
<comment type="subunit">
    <text evidence="6">Homodimer.</text>
</comment>
<protein>
    <recommendedName>
        <fullName evidence="7">5'-deoxynucleotidase</fullName>
        <ecNumber evidence="7">3.1.3.89</ecNumber>
    </recommendedName>
</protein>
<keyword evidence="8" id="KW-0479">Metal-binding</keyword>
<dbReference type="PANTHER" id="PTHR11845:SF13">
    <property type="entry name" value="5'-DEOXYNUCLEOTIDASE HDDC2"/>
    <property type="match status" value="1"/>
</dbReference>
<reference evidence="12" key="1">
    <citation type="journal article" date="2015" name="BMC Genomics">
        <title>Genomic and transcriptomic analysis of the endophytic fungus Pestalotiopsis fici reveals its lifestyle and high potential for synthesis of natural products.</title>
        <authorList>
            <person name="Wang X."/>
            <person name="Zhang X."/>
            <person name="Liu L."/>
            <person name="Xiang M."/>
            <person name="Wang W."/>
            <person name="Sun X."/>
            <person name="Che Y."/>
            <person name="Guo L."/>
            <person name="Liu G."/>
            <person name="Guo L."/>
            <person name="Wang C."/>
            <person name="Yin W.B."/>
            <person name="Stadler M."/>
            <person name="Zhang X."/>
            <person name="Liu X."/>
        </authorList>
    </citation>
    <scope>NUCLEOTIDE SEQUENCE [LARGE SCALE GENOMIC DNA]</scope>
    <source>
        <strain evidence="12">W106-1 / CGMCC3.15140</strain>
    </source>
</reference>
<comment type="catalytic activity">
    <reaction evidence="1">
        <text>a 2'-deoxyribonucleoside 5'-phosphate + H2O = a 2'-deoxyribonucleoside + phosphate</text>
        <dbReference type="Rhea" id="RHEA:36167"/>
        <dbReference type="ChEBI" id="CHEBI:15377"/>
        <dbReference type="ChEBI" id="CHEBI:18274"/>
        <dbReference type="ChEBI" id="CHEBI:43474"/>
        <dbReference type="ChEBI" id="CHEBI:65317"/>
        <dbReference type="EC" id="3.1.3.89"/>
    </reaction>
</comment>
<dbReference type="GO" id="GO:0046872">
    <property type="term" value="F:metal ion binding"/>
    <property type="evidence" value="ECO:0007669"/>
    <property type="project" value="UniProtKB-KW"/>
</dbReference>
<proteinExistence type="inferred from homology"/>
<feature type="domain" description="HD/PDEase" evidence="10">
    <location>
        <begin position="4"/>
        <end position="119"/>
    </location>
</feature>
<dbReference type="InterPro" id="IPR003607">
    <property type="entry name" value="HD/PDEase_dom"/>
</dbReference>
<dbReference type="CDD" id="cd00077">
    <property type="entry name" value="HDc"/>
    <property type="match status" value="1"/>
</dbReference>
<dbReference type="InParanoid" id="W3XFS5"/>
<comment type="similarity">
    <text evidence="5">Belongs to the HDDC2 family.</text>
</comment>
<dbReference type="Gene3D" id="1.10.3210.10">
    <property type="entry name" value="Hypothetical protein af1432"/>
    <property type="match status" value="1"/>
</dbReference>
<evidence type="ECO:0000256" key="1">
    <source>
        <dbReference type="ARBA" id="ARBA00001638"/>
    </source>
</evidence>
<gene>
    <name evidence="11" type="ORF">PFICI_05942</name>
</gene>
<name>W3XFS5_PESFW</name>
<comment type="cofactor">
    <cofactor evidence="2">
        <name>Mn(2+)</name>
        <dbReference type="ChEBI" id="CHEBI:29035"/>
    </cofactor>
</comment>
<evidence type="ECO:0000256" key="7">
    <source>
        <dbReference type="ARBA" id="ARBA00012964"/>
    </source>
</evidence>
<dbReference type="RefSeq" id="XP_007832714.1">
    <property type="nucleotide sequence ID" value="XM_007834523.1"/>
</dbReference>
<dbReference type="GO" id="GO:0005737">
    <property type="term" value="C:cytoplasm"/>
    <property type="evidence" value="ECO:0007669"/>
    <property type="project" value="TreeGrafter"/>
</dbReference>
<dbReference type="EMBL" id="KI912111">
    <property type="protein sequence ID" value="ETS84066.1"/>
    <property type="molecule type" value="Genomic_DNA"/>
</dbReference>
<sequence>MIQHPESVASHSFGVAWLSMLLAPSDLNRSRCLLIGICHDLAESVIGDIPTYAGVAKDQKHKLEANAFKYLCSLLSEDLAREVFDAWDDYEHGKTAEGRFVKEMDKLECILQAQEYDSSSEMPDRFEEFKGLSSKISSAEGKLVLDMLQRRTCENERKKHHNVLFVTGDQSIVAASCDRLRDEFGMQHLSLHEILRTRSECHSDALSSYIWETLEEQMDVPAQLSLKLLEETLDNQADDRWVLVEGFSEQLLLSHKQQPRKPYYFLHIVGTTQCGRWEGQMNDAGDRSVIRDTRHFRQIQHGDTQQETWDSVKSTVQTLMGVSHSA</sequence>
<evidence type="ECO:0000313" key="12">
    <source>
        <dbReference type="Proteomes" id="UP000030651"/>
    </source>
</evidence>
<organism evidence="11 12">
    <name type="scientific">Pestalotiopsis fici (strain W106-1 / CGMCC3.15140)</name>
    <dbReference type="NCBI Taxonomy" id="1229662"/>
    <lineage>
        <taxon>Eukaryota</taxon>
        <taxon>Fungi</taxon>
        <taxon>Dikarya</taxon>
        <taxon>Ascomycota</taxon>
        <taxon>Pezizomycotina</taxon>
        <taxon>Sordariomycetes</taxon>
        <taxon>Xylariomycetidae</taxon>
        <taxon>Amphisphaeriales</taxon>
        <taxon>Sporocadaceae</taxon>
        <taxon>Pestalotiopsis</taxon>
    </lineage>
</organism>